<keyword evidence="2" id="KW-1003">Cell membrane</keyword>
<evidence type="ECO:0000256" key="2">
    <source>
        <dbReference type="ARBA" id="ARBA00022475"/>
    </source>
</evidence>
<accession>A0A9D1H894</accession>
<dbReference type="Proteomes" id="UP000824161">
    <property type="component" value="Unassembled WGS sequence"/>
</dbReference>
<evidence type="ECO:0000313" key="9">
    <source>
        <dbReference type="Proteomes" id="UP000824161"/>
    </source>
</evidence>
<gene>
    <name evidence="8" type="ORF">IAC44_01365</name>
</gene>
<feature type="domain" description="Polysaccharide chain length determinant N-terminal" evidence="7">
    <location>
        <begin position="7"/>
        <end position="69"/>
    </location>
</feature>
<evidence type="ECO:0000313" key="8">
    <source>
        <dbReference type="EMBL" id="HIT97468.1"/>
    </source>
</evidence>
<dbReference type="InterPro" id="IPR003856">
    <property type="entry name" value="LPS_length_determ_N"/>
</dbReference>
<evidence type="ECO:0000256" key="5">
    <source>
        <dbReference type="ARBA" id="ARBA00023136"/>
    </source>
</evidence>
<dbReference type="PANTHER" id="PTHR32309">
    <property type="entry name" value="TYROSINE-PROTEIN KINASE"/>
    <property type="match status" value="1"/>
</dbReference>
<organism evidence="8 9">
    <name type="scientific">Candidatus Merdimorpha stercoravium</name>
    <dbReference type="NCBI Taxonomy" id="2840863"/>
    <lineage>
        <taxon>Bacteria</taxon>
        <taxon>Pseudomonadati</taxon>
        <taxon>Bacteroidota</taxon>
        <taxon>Flavobacteriia</taxon>
        <taxon>Flavobacteriales</taxon>
        <taxon>Candidatus Merdimorpha</taxon>
    </lineage>
</organism>
<dbReference type="AlphaFoldDB" id="A0A9D1H894"/>
<protein>
    <submittedName>
        <fullName evidence="8">Chain-length determining protein</fullName>
    </submittedName>
</protein>
<comment type="caution">
    <text evidence="8">The sequence shown here is derived from an EMBL/GenBank/DDBJ whole genome shotgun (WGS) entry which is preliminary data.</text>
</comment>
<dbReference type="Pfam" id="PF02706">
    <property type="entry name" value="Wzz"/>
    <property type="match status" value="1"/>
</dbReference>
<reference evidence="8" key="1">
    <citation type="submission" date="2020-10" db="EMBL/GenBank/DDBJ databases">
        <authorList>
            <person name="Gilroy R."/>
        </authorList>
    </citation>
    <scope>NUCLEOTIDE SEQUENCE</scope>
    <source>
        <strain evidence="8">1383</strain>
    </source>
</reference>
<dbReference type="EMBL" id="DVLY01000031">
    <property type="protein sequence ID" value="HIT97468.1"/>
    <property type="molecule type" value="Genomic_DNA"/>
</dbReference>
<dbReference type="InterPro" id="IPR050445">
    <property type="entry name" value="Bact_polysacc_biosynth/exp"/>
</dbReference>
<evidence type="ECO:0000256" key="6">
    <source>
        <dbReference type="SAM" id="Phobius"/>
    </source>
</evidence>
<sequence>NTDKASQEIDLWEITKKLWTQRRFIFKWVGIAAVVGLVVGFSIPSEYTVSVKMVAETNEQKTSTSGVSQLASLAGINLGGPGSGYGIGVLMYPDVAASLPFLADMRTVPVQPRKAKEPYTLYDYLSEHQKTAWWNHVIAFPFRVLGWIVSLFSENEPDESEVFDVSNLTEEQNDYVKMMRERMGISLDEKTGIITASVTMQDAGVAAVVADSMVSKFQEYIVRYRTDKARQDMEYCQKAFDESKKQYYEAQNRYAVFVDQNKDLVRQSVKTEQYRLSNEMELAYTVYAATSQQLELAKLKLQEQTPCLTVIEPATRPLKKSKPSKAKILIGFMFLGALASCGYLVVKDMFWGENKA</sequence>
<feature type="transmembrane region" description="Helical" evidence="6">
    <location>
        <begin position="328"/>
        <end position="346"/>
    </location>
</feature>
<dbReference type="PANTHER" id="PTHR32309:SF13">
    <property type="entry name" value="FERRIC ENTEROBACTIN TRANSPORT PROTEIN FEPE"/>
    <property type="match status" value="1"/>
</dbReference>
<reference evidence="8" key="2">
    <citation type="journal article" date="2021" name="PeerJ">
        <title>Extensive microbial diversity within the chicken gut microbiome revealed by metagenomics and culture.</title>
        <authorList>
            <person name="Gilroy R."/>
            <person name="Ravi A."/>
            <person name="Getino M."/>
            <person name="Pursley I."/>
            <person name="Horton D.L."/>
            <person name="Alikhan N.F."/>
            <person name="Baker D."/>
            <person name="Gharbi K."/>
            <person name="Hall N."/>
            <person name="Watson M."/>
            <person name="Adriaenssens E.M."/>
            <person name="Foster-Nyarko E."/>
            <person name="Jarju S."/>
            <person name="Secka A."/>
            <person name="Antonio M."/>
            <person name="Oren A."/>
            <person name="Chaudhuri R.R."/>
            <person name="La Ragione R."/>
            <person name="Hildebrand F."/>
            <person name="Pallen M.J."/>
        </authorList>
    </citation>
    <scope>NUCLEOTIDE SEQUENCE</scope>
    <source>
        <strain evidence="8">1383</strain>
    </source>
</reference>
<dbReference type="GO" id="GO:0005886">
    <property type="term" value="C:plasma membrane"/>
    <property type="evidence" value="ECO:0007669"/>
    <property type="project" value="UniProtKB-SubCell"/>
</dbReference>
<evidence type="ECO:0000256" key="1">
    <source>
        <dbReference type="ARBA" id="ARBA00004651"/>
    </source>
</evidence>
<name>A0A9D1H894_9FLAO</name>
<evidence type="ECO:0000256" key="3">
    <source>
        <dbReference type="ARBA" id="ARBA00022692"/>
    </source>
</evidence>
<evidence type="ECO:0000259" key="7">
    <source>
        <dbReference type="Pfam" id="PF02706"/>
    </source>
</evidence>
<dbReference type="GO" id="GO:0004713">
    <property type="term" value="F:protein tyrosine kinase activity"/>
    <property type="evidence" value="ECO:0007669"/>
    <property type="project" value="TreeGrafter"/>
</dbReference>
<comment type="subcellular location">
    <subcellularLocation>
        <location evidence="1">Cell membrane</location>
        <topology evidence="1">Multi-pass membrane protein</topology>
    </subcellularLocation>
</comment>
<feature type="non-terminal residue" evidence="8">
    <location>
        <position position="1"/>
    </location>
</feature>
<keyword evidence="3 6" id="KW-0812">Transmembrane</keyword>
<proteinExistence type="predicted"/>
<keyword evidence="5 6" id="KW-0472">Membrane</keyword>
<keyword evidence="4 6" id="KW-1133">Transmembrane helix</keyword>
<evidence type="ECO:0000256" key="4">
    <source>
        <dbReference type="ARBA" id="ARBA00022989"/>
    </source>
</evidence>
<feature type="transmembrane region" description="Helical" evidence="6">
    <location>
        <begin position="24"/>
        <end position="43"/>
    </location>
</feature>